<feature type="compositionally biased region" description="Acidic residues" evidence="1">
    <location>
        <begin position="218"/>
        <end position="241"/>
    </location>
</feature>
<dbReference type="KEGG" id="vg:64767053"/>
<dbReference type="EMBL" id="MK937592">
    <property type="protein sequence ID" value="QDH91807.1"/>
    <property type="molecule type" value="Genomic_DNA"/>
</dbReference>
<organism evidence="2 3">
    <name type="scientific">Mycobacterium phage Phrappuccino</name>
    <dbReference type="NCBI Taxonomy" id="2591223"/>
    <lineage>
        <taxon>Viruses</taxon>
        <taxon>Duplodnaviria</taxon>
        <taxon>Heunggongvirae</taxon>
        <taxon>Uroviricota</taxon>
        <taxon>Caudoviricetes</taxon>
        <taxon>Phrappuccinovirus</taxon>
        <taxon>Phrappuccinovirus phrappuccino</taxon>
        <taxon>Phreappuccinovirus Phrappuccino</taxon>
    </lineage>
</organism>
<sequence length="241" mass="26471">MKAVTVISDDDITPEIEAAVAKEIEQLKAEGKLARIEPRCKICREKPLREVVNKLLSMGLTRPAIVDLVATINEGREGKDQISYDNVYHHQKRHFDVSQPAQAVYEAIVRKRAAEGEADFEAGVGAAVNVLSYLETMMVKGWNHLIDDTTVVPYNDGAKAAMKLHELTRKEAGAQQIAEIMARQNRIIAAMQEFVPSDKVQAMLARIESGEAPAIEGEVVDSAEGFDPDLIGDDDDDDDGD</sequence>
<dbReference type="RefSeq" id="YP_010059821.1">
    <property type="nucleotide sequence ID" value="NC_054727.1"/>
</dbReference>
<proteinExistence type="predicted"/>
<evidence type="ECO:0000313" key="2">
    <source>
        <dbReference type="EMBL" id="QDH91807.1"/>
    </source>
</evidence>
<dbReference type="GeneID" id="64767053"/>
<gene>
    <name evidence="2" type="primary">132</name>
    <name evidence="2" type="ORF">SEA_PHRAPPUCCINO_132</name>
</gene>
<evidence type="ECO:0000313" key="3">
    <source>
        <dbReference type="Proteomes" id="UP000316777"/>
    </source>
</evidence>
<dbReference type="Proteomes" id="UP000316777">
    <property type="component" value="Segment"/>
</dbReference>
<reference evidence="2 3" key="1">
    <citation type="submission" date="2019-05" db="EMBL/GenBank/DDBJ databases">
        <authorList>
            <person name="Pope W.H."/>
            <person name="Garlena R.A."/>
            <person name="Russell D.A."/>
            <person name="Jacobs-Sera D."/>
            <person name="Hatfull G.F."/>
        </authorList>
    </citation>
    <scope>NUCLEOTIDE SEQUENCE [LARGE SCALE GENOMIC DNA]</scope>
</reference>
<protein>
    <submittedName>
        <fullName evidence="2">Uncharacterized protein</fullName>
    </submittedName>
</protein>
<accession>A0A514DDY5</accession>
<keyword evidence="3" id="KW-1185">Reference proteome</keyword>
<feature type="region of interest" description="Disordered" evidence="1">
    <location>
        <begin position="217"/>
        <end position="241"/>
    </location>
</feature>
<name>A0A514DDY5_9CAUD</name>
<evidence type="ECO:0000256" key="1">
    <source>
        <dbReference type="SAM" id="MobiDB-lite"/>
    </source>
</evidence>